<dbReference type="RefSeq" id="WP_004040314.1">
    <property type="nucleotide sequence ID" value="NZ_CM001555.1"/>
</dbReference>
<evidence type="ECO:0000313" key="2">
    <source>
        <dbReference type="EMBL" id="EJG08093.1"/>
    </source>
</evidence>
<dbReference type="InterPro" id="IPR054615">
    <property type="entry name" value="Symport_access"/>
</dbReference>
<organism evidence="2 3">
    <name type="scientific">Methanofollis liminatans DSM 4140</name>
    <dbReference type="NCBI Taxonomy" id="28892"/>
    <lineage>
        <taxon>Archaea</taxon>
        <taxon>Methanobacteriati</taxon>
        <taxon>Methanobacteriota</taxon>
        <taxon>Stenosarchaea group</taxon>
        <taxon>Methanomicrobia</taxon>
        <taxon>Methanomicrobiales</taxon>
        <taxon>Methanomicrobiaceae</taxon>
        <taxon>Methanofollis</taxon>
    </lineage>
</organism>
<dbReference type="Proteomes" id="UP000005095">
    <property type="component" value="Chromosome"/>
</dbReference>
<keyword evidence="3" id="KW-1185">Reference proteome</keyword>
<protein>
    <submittedName>
        <fullName evidence="2">Uncharacterized protein</fullName>
    </submittedName>
</protein>
<dbReference type="HOGENOM" id="CLU_207588_1_1_2"/>
<keyword evidence="1" id="KW-0472">Membrane</keyword>
<name>J1ASQ1_9EURY</name>
<dbReference type="NCBIfam" id="NF045580">
    <property type="entry name" value="symport_access"/>
    <property type="match status" value="1"/>
</dbReference>
<keyword evidence="1" id="KW-0812">Transmembrane</keyword>
<proteinExistence type="predicted"/>
<evidence type="ECO:0000313" key="3">
    <source>
        <dbReference type="Proteomes" id="UP000005095"/>
    </source>
</evidence>
<evidence type="ECO:0000256" key="1">
    <source>
        <dbReference type="SAM" id="Phobius"/>
    </source>
</evidence>
<dbReference type="EMBL" id="CM001555">
    <property type="protein sequence ID" value="EJG08093.1"/>
    <property type="molecule type" value="Genomic_DNA"/>
</dbReference>
<reference evidence="2 3" key="1">
    <citation type="submission" date="2011-08" db="EMBL/GenBank/DDBJ databases">
        <title>The complete genome of Methanofollis liminatans DSM 4140.</title>
        <authorList>
            <consortium name="US DOE Joint Genome Institute (JGI-PGF)"/>
            <person name="Lucas S."/>
            <person name="Han J."/>
            <person name="Lapidus A."/>
            <person name="Bruce D."/>
            <person name="Goodwin L."/>
            <person name="Pitluck S."/>
            <person name="Peters L."/>
            <person name="Kyrpides N."/>
            <person name="Mavromatis K."/>
            <person name="Ivanova N."/>
            <person name="Mikhailova N."/>
            <person name="Lu M."/>
            <person name="Detter J.C."/>
            <person name="Tapia R."/>
            <person name="Han C."/>
            <person name="Land M."/>
            <person name="Hauser L."/>
            <person name="Markowitz V."/>
            <person name="Cheng J.-F."/>
            <person name="Hugenholtz P."/>
            <person name="Woyke T."/>
            <person name="Wu D."/>
            <person name="Spring S."/>
            <person name="Schuler E."/>
            <person name="Brambilla E."/>
            <person name="Klenk H.-P."/>
            <person name="Eisen J.A."/>
        </authorList>
    </citation>
    <scope>NUCLEOTIDE SEQUENCE [LARGE SCALE GENOMIC DNA]</scope>
    <source>
        <strain evidence="2 3">DSM 4140</strain>
    </source>
</reference>
<accession>J1ASQ1</accession>
<dbReference type="AlphaFoldDB" id="J1ASQ1"/>
<gene>
    <name evidence="2" type="ORF">Metli_2152</name>
</gene>
<feature type="transmembrane region" description="Helical" evidence="1">
    <location>
        <begin position="7"/>
        <end position="29"/>
    </location>
</feature>
<sequence>MFGISDPMIWIGYLLALGFALACVVYGLINWNNGCEEEQNGG</sequence>
<dbReference type="STRING" id="28892.Metli_2152"/>
<keyword evidence="1" id="KW-1133">Transmembrane helix</keyword>